<dbReference type="Gene3D" id="3.50.50.60">
    <property type="entry name" value="FAD/NAD(P)-binding domain"/>
    <property type="match status" value="2"/>
</dbReference>
<dbReference type="GO" id="GO:0016491">
    <property type="term" value="F:oxidoreductase activity"/>
    <property type="evidence" value="ECO:0007669"/>
    <property type="project" value="InterPro"/>
</dbReference>
<dbReference type="GO" id="GO:0005759">
    <property type="term" value="C:mitochondrial matrix"/>
    <property type="evidence" value="ECO:0007669"/>
    <property type="project" value="UniProtKB-SubCell"/>
</dbReference>
<dbReference type="PANTHER" id="PTHR10668:SF103">
    <property type="entry name" value="PYRIDINE NUCLEOTIDE-DISULFIDE OXIDOREDUCTASE DOMAIN-CONTAINING PROTEIN 2"/>
    <property type="match status" value="1"/>
</dbReference>
<comment type="subcellular location">
    <subcellularLocation>
        <location evidence="1">Mitochondrion matrix</location>
    </subcellularLocation>
</comment>
<evidence type="ECO:0000259" key="6">
    <source>
        <dbReference type="Pfam" id="PF01593"/>
    </source>
</evidence>
<dbReference type="EMBL" id="QKKF02012223">
    <property type="protein sequence ID" value="RZF43771.1"/>
    <property type="molecule type" value="Genomic_DNA"/>
</dbReference>
<dbReference type="SUPFAM" id="SSF51905">
    <property type="entry name" value="FAD/NAD(P)-binding domain"/>
    <property type="match status" value="1"/>
</dbReference>
<evidence type="ECO:0000313" key="7">
    <source>
        <dbReference type="EMBL" id="RZF43771.1"/>
    </source>
</evidence>
<dbReference type="STRING" id="195883.A0A482XEL2"/>
<dbReference type="InterPro" id="IPR036188">
    <property type="entry name" value="FAD/NAD-bd_sf"/>
</dbReference>
<proteinExistence type="inferred from homology"/>
<comment type="caution">
    <text evidence="7">The sequence shown here is derived from an EMBL/GenBank/DDBJ whole genome shotgun (WGS) entry which is preliminary data.</text>
</comment>
<organism evidence="7 8">
    <name type="scientific">Laodelphax striatellus</name>
    <name type="common">Small brown planthopper</name>
    <name type="synonym">Delphax striatella</name>
    <dbReference type="NCBI Taxonomy" id="195883"/>
    <lineage>
        <taxon>Eukaryota</taxon>
        <taxon>Metazoa</taxon>
        <taxon>Ecdysozoa</taxon>
        <taxon>Arthropoda</taxon>
        <taxon>Hexapoda</taxon>
        <taxon>Insecta</taxon>
        <taxon>Pterygota</taxon>
        <taxon>Neoptera</taxon>
        <taxon>Paraneoptera</taxon>
        <taxon>Hemiptera</taxon>
        <taxon>Auchenorrhyncha</taxon>
        <taxon>Fulgoroidea</taxon>
        <taxon>Delphacidae</taxon>
        <taxon>Criomorphinae</taxon>
        <taxon>Laodelphax</taxon>
    </lineage>
</organism>
<comment type="subunit">
    <text evidence="4">Interacts with COX5B; this interaction may contribute to localize PYROXD2 to the inner face of the inner mitochondrial membrane.</text>
</comment>
<dbReference type="AlphaFoldDB" id="A0A482XEL2"/>
<dbReference type="Pfam" id="PF01593">
    <property type="entry name" value="Amino_oxidase"/>
    <property type="match status" value="1"/>
</dbReference>
<name>A0A482XEL2_LAOST</name>
<feature type="domain" description="Amine oxidase" evidence="6">
    <location>
        <begin position="46"/>
        <end position="392"/>
    </location>
</feature>
<evidence type="ECO:0000256" key="3">
    <source>
        <dbReference type="ARBA" id="ARBA00037217"/>
    </source>
</evidence>
<reference evidence="7 8" key="1">
    <citation type="journal article" date="2017" name="Gigascience">
        <title>Genome sequence of the small brown planthopper, Laodelphax striatellus.</title>
        <authorList>
            <person name="Zhu J."/>
            <person name="Jiang F."/>
            <person name="Wang X."/>
            <person name="Yang P."/>
            <person name="Bao Y."/>
            <person name="Zhao W."/>
            <person name="Wang W."/>
            <person name="Lu H."/>
            <person name="Wang Q."/>
            <person name="Cui N."/>
            <person name="Li J."/>
            <person name="Chen X."/>
            <person name="Luo L."/>
            <person name="Yu J."/>
            <person name="Kang L."/>
            <person name="Cui F."/>
        </authorList>
    </citation>
    <scope>NUCLEOTIDE SEQUENCE [LARGE SCALE GENOMIC DNA]</scope>
    <source>
        <strain evidence="7">Lst14</strain>
    </source>
</reference>
<accession>A0A482XEL2</accession>
<dbReference type="InterPro" id="IPR002937">
    <property type="entry name" value="Amino_oxidase"/>
</dbReference>
<evidence type="ECO:0000256" key="1">
    <source>
        <dbReference type="ARBA" id="ARBA00004305"/>
    </source>
</evidence>
<dbReference type="OrthoDB" id="7777654at2759"/>
<evidence type="ECO:0000256" key="5">
    <source>
        <dbReference type="ARBA" id="ARBA00040298"/>
    </source>
</evidence>
<evidence type="ECO:0000313" key="8">
    <source>
        <dbReference type="Proteomes" id="UP000291343"/>
    </source>
</evidence>
<gene>
    <name evidence="7" type="ORF">LSTR_LSTR009194</name>
</gene>
<evidence type="ECO:0000256" key="2">
    <source>
        <dbReference type="ARBA" id="ARBA00006046"/>
    </source>
</evidence>
<protein>
    <recommendedName>
        <fullName evidence="5">Pyridine nucleotide-disulfide oxidoreductase domain-containing protein 2</fullName>
    </recommendedName>
</protein>
<comment type="function">
    <text evidence="3">Probable oxidoreductase that may play a role as regulator of mitochondrial function.</text>
</comment>
<keyword evidence="8" id="KW-1185">Reference proteome</keyword>
<comment type="similarity">
    <text evidence="2">Belongs to the carotenoid/retinoid oxidoreductase family.</text>
</comment>
<dbReference type="SMR" id="A0A482XEL2"/>
<dbReference type="PANTHER" id="PTHR10668">
    <property type="entry name" value="PHYTOENE DEHYDROGENASE"/>
    <property type="match status" value="1"/>
</dbReference>
<evidence type="ECO:0000256" key="4">
    <source>
        <dbReference type="ARBA" id="ARBA00038825"/>
    </source>
</evidence>
<sequence>MYRFQKAIFSHTSITISHKCVTLRYINSKNLKSKYDAVIIGGGHNGLVAAAYLARSGRQVCVLERRHIVGGAAITEEIIPGFQFSRASYVLSLLKPEIIDDLDLKEHGLKLHFRNPGSYTPLRQHYWESTKRGRSLTLGSNYDENREQIAQFSEKDAQNYLHYERLLFNVVKSISPLMDVSSHTLMEEFINKNILQKIITICTHKELRNAVLALSSMRSETRDLYLFLTASISSILDEWFESEPIKATLATDALIGTMADCNTLCTGYGLLHHMMGNIDGRLGAWAYPEGGMGAVSQAIAKSAVSSGAEIYVNKCVKSIVLDGNNNVRCVESSDGLEIETKLVLSNATPSVTMNLLPENSFTSRYRRTIQHINYTSPVTKINVALSRLPSFDADPTTSSVEMPHHQATIHLNCENTSLLNEAYQDGFNGRLPKRPMIEMVIPSSLDKTIAPPGAHVCLLFTQFTPYKLAGRSWTNEVKEEYANIVFDSIEDYAPGFKSSVVGKEVLSPPDLEEIFGLTGGNIFHGSMSLDQILLNRPASYGWDTYSPETPVGGLLMCGSGAHPGGGVTGMPGKLAALHAIRNKNNS</sequence>
<dbReference type="InParanoid" id="A0A482XEL2"/>
<dbReference type="Proteomes" id="UP000291343">
    <property type="component" value="Unassembled WGS sequence"/>
</dbReference>